<evidence type="ECO:0000256" key="1">
    <source>
        <dbReference type="ARBA" id="ARBA00005356"/>
    </source>
</evidence>
<accession>A0A1E7FKP7</accession>
<dbReference type="OrthoDB" id="343907at2759"/>
<dbReference type="Pfam" id="PF08923">
    <property type="entry name" value="MAPKK1_Int"/>
    <property type="match status" value="1"/>
</dbReference>
<evidence type="ECO:0008006" key="4">
    <source>
        <dbReference type="Google" id="ProtNLM"/>
    </source>
</evidence>
<dbReference type="AlphaFoldDB" id="A0A1E7FKP7"/>
<protein>
    <recommendedName>
        <fullName evidence="4">Roadblock/LAMTOR2 domain-containing protein</fullName>
    </recommendedName>
</protein>
<dbReference type="EMBL" id="KV784356">
    <property type="protein sequence ID" value="OEU18741.1"/>
    <property type="molecule type" value="Genomic_DNA"/>
</dbReference>
<dbReference type="GO" id="GO:0071986">
    <property type="term" value="C:Ragulator complex"/>
    <property type="evidence" value="ECO:0007669"/>
    <property type="project" value="TreeGrafter"/>
</dbReference>
<dbReference type="GO" id="GO:0032008">
    <property type="term" value="P:positive regulation of TOR signaling"/>
    <property type="evidence" value="ECO:0007669"/>
    <property type="project" value="TreeGrafter"/>
</dbReference>
<name>A0A1E7FKP7_9STRA</name>
<dbReference type="Gene3D" id="3.30.450.30">
    <property type="entry name" value="Dynein light chain 2a, cytoplasmic"/>
    <property type="match status" value="1"/>
</dbReference>
<comment type="similarity">
    <text evidence="1">Belongs to the LAMTOR3 family.</text>
</comment>
<organism evidence="2 3">
    <name type="scientific">Fragilariopsis cylindrus CCMP1102</name>
    <dbReference type="NCBI Taxonomy" id="635003"/>
    <lineage>
        <taxon>Eukaryota</taxon>
        <taxon>Sar</taxon>
        <taxon>Stramenopiles</taxon>
        <taxon>Ochrophyta</taxon>
        <taxon>Bacillariophyta</taxon>
        <taxon>Bacillariophyceae</taxon>
        <taxon>Bacillariophycidae</taxon>
        <taxon>Bacillariales</taxon>
        <taxon>Bacillariaceae</taxon>
        <taxon>Fragilariopsis</taxon>
    </lineage>
</organism>
<dbReference type="InterPro" id="IPR015019">
    <property type="entry name" value="LAMTOR3"/>
</dbReference>
<dbReference type="SUPFAM" id="SSF103196">
    <property type="entry name" value="Roadblock/LC7 domain"/>
    <property type="match status" value="1"/>
</dbReference>
<dbReference type="SMART" id="SM01278">
    <property type="entry name" value="MAPKK1_Int"/>
    <property type="match status" value="1"/>
</dbReference>
<dbReference type="KEGG" id="fcy:FRACYDRAFT_183263"/>
<evidence type="ECO:0000313" key="2">
    <source>
        <dbReference type="EMBL" id="OEU18741.1"/>
    </source>
</evidence>
<reference evidence="2 3" key="1">
    <citation type="submission" date="2016-09" db="EMBL/GenBank/DDBJ databases">
        <title>Extensive genetic diversity and differential bi-allelic expression allows diatom success in the polar Southern Ocean.</title>
        <authorList>
            <consortium name="DOE Joint Genome Institute"/>
            <person name="Mock T."/>
            <person name="Otillar R.P."/>
            <person name="Strauss J."/>
            <person name="Dupont C."/>
            <person name="Frickenhaus S."/>
            <person name="Maumus F."/>
            <person name="Mcmullan M."/>
            <person name="Sanges R."/>
            <person name="Schmutz J."/>
            <person name="Toseland A."/>
            <person name="Valas R."/>
            <person name="Veluchamy A."/>
            <person name="Ward B.J."/>
            <person name="Allen A."/>
            <person name="Barry K."/>
            <person name="Falciatore A."/>
            <person name="Ferrante M."/>
            <person name="Fortunato A.E."/>
            <person name="Gloeckner G."/>
            <person name="Gruber A."/>
            <person name="Hipkin R."/>
            <person name="Janech M."/>
            <person name="Kroth P."/>
            <person name="Leese F."/>
            <person name="Lindquist E."/>
            <person name="Lyon B.R."/>
            <person name="Martin J."/>
            <person name="Mayer C."/>
            <person name="Parker M."/>
            <person name="Quesneville H."/>
            <person name="Raymond J."/>
            <person name="Uhlig C."/>
            <person name="Valentin K.U."/>
            <person name="Worden A.Z."/>
            <person name="Armbrust E.V."/>
            <person name="Bowler C."/>
            <person name="Green B."/>
            <person name="Moulton V."/>
            <person name="Van Oosterhout C."/>
            <person name="Grigoriev I."/>
        </authorList>
    </citation>
    <scope>NUCLEOTIDE SEQUENCE [LARGE SCALE GENOMIC DNA]</scope>
    <source>
        <strain evidence="2 3">CCMP1102</strain>
    </source>
</reference>
<proteinExistence type="inferred from homology"/>
<dbReference type="Proteomes" id="UP000095751">
    <property type="component" value="Unassembled WGS sequence"/>
</dbReference>
<sequence length="149" mass="16037">MVFPTNLQNTLEQIVERANAAGGGIRVILLSTAEGVPLGRVYSSADQASPLDEEVLSNIESTWAPASKQFPLLNMGKEVKVVTAIYDNRTIFHVYQAPVVVTLLVGMNANLGAVRSTAIPLLKEVLEPLCATLLNSLAPAQVDQQGYYQ</sequence>
<gene>
    <name evidence="2" type="ORF">FRACYDRAFT_183263</name>
</gene>
<evidence type="ECO:0000313" key="3">
    <source>
        <dbReference type="Proteomes" id="UP000095751"/>
    </source>
</evidence>
<dbReference type="PANTHER" id="PTHR13378">
    <property type="entry name" value="REGULATOR COMPLEX PROTEIN LAMTOR3"/>
    <property type="match status" value="1"/>
</dbReference>
<dbReference type="GO" id="GO:0071230">
    <property type="term" value="P:cellular response to amino acid stimulus"/>
    <property type="evidence" value="ECO:0007669"/>
    <property type="project" value="TreeGrafter"/>
</dbReference>
<dbReference type="InParanoid" id="A0A1E7FKP7"/>
<dbReference type="PANTHER" id="PTHR13378:SF1">
    <property type="entry name" value="RAGULATOR COMPLEX PROTEIN LAMTOR3"/>
    <property type="match status" value="1"/>
</dbReference>
<keyword evidence="3" id="KW-1185">Reference proteome</keyword>